<dbReference type="GO" id="GO:0004672">
    <property type="term" value="F:protein kinase activity"/>
    <property type="evidence" value="ECO:0007669"/>
    <property type="project" value="UniProtKB-ARBA"/>
</dbReference>
<gene>
    <name evidence="4" type="ORF">Pan161_48780</name>
</gene>
<feature type="modified residue" description="Phosphohistidine" evidence="1">
    <location>
        <position position="67"/>
    </location>
</feature>
<dbReference type="InterPro" id="IPR008207">
    <property type="entry name" value="Sig_transdc_His_kin_Hpt_dom"/>
</dbReference>
<evidence type="ECO:0000313" key="5">
    <source>
        <dbReference type="Proteomes" id="UP000316855"/>
    </source>
</evidence>
<protein>
    <recommendedName>
        <fullName evidence="3">HPt domain-containing protein</fullName>
    </recommendedName>
</protein>
<dbReference type="EMBL" id="CP036343">
    <property type="protein sequence ID" value="QDT93201.1"/>
    <property type="molecule type" value="Genomic_DNA"/>
</dbReference>
<dbReference type="SUPFAM" id="SSF47226">
    <property type="entry name" value="Histidine-containing phosphotransfer domain, HPT domain"/>
    <property type="match status" value="1"/>
</dbReference>
<evidence type="ECO:0000259" key="3">
    <source>
        <dbReference type="PROSITE" id="PS50894"/>
    </source>
</evidence>
<dbReference type="PROSITE" id="PS50894">
    <property type="entry name" value="HPT"/>
    <property type="match status" value="1"/>
</dbReference>
<proteinExistence type="predicted"/>
<organism evidence="4 5">
    <name type="scientific">Gimesia algae</name>
    <dbReference type="NCBI Taxonomy" id="2527971"/>
    <lineage>
        <taxon>Bacteria</taxon>
        <taxon>Pseudomonadati</taxon>
        <taxon>Planctomycetota</taxon>
        <taxon>Planctomycetia</taxon>
        <taxon>Planctomycetales</taxon>
        <taxon>Planctomycetaceae</taxon>
        <taxon>Gimesia</taxon>
    </lineage>
</organism>
<name>A0A517VJL9_9PLAN</name>
<evidence type="ECO:0000313" key="4">
    <source>
        <dbReference type="EMBL" id="QDT93201.1"/>
    </source>
</evidence>
<feature type="coiled-coil region" evidence="2">
    <location>
        <begin position="97"/>
        <end position="124"/>
    </location>
</feature>
<dbReference type="KEGG" id="gax:Pan161_48780"/>
<keyword evidence="5" id="KW-1185">Reference proteome</keyword>
<dbReference type="OrthoDB" id="273243at2"/>
<dbReference type="Proteomes" id="UP000316855">
    <property type="component" value="Chromosome"/>
</dbReference>
<evidence type="ECO:0000256" key="1">
    <source>
        <dbReference type="PROSITE-ProRule" id="PRU00110"/>
    </source>
</evidence>
<feature type="domain" description="HPt" evidence="3">
    <location>
        <begin position="28"/>
        <end position="127"/>
    </location>
</feature>
<keyword evidence="1" id="KW-0597">Phosphoprotein</keyword>
<dbReference type="RefSeq" id="WP_145231190.1">
    <property type="nucleotide sequence ID" value="NZ_CP036343.1"/>
</dbReference>
<keyword evidence="2" id="KW-0175">Coiled coil</keyword>
<accession>A0A517VJL9</accession>
<dbReference type="AlphaFoldDB" id="A0A517VJL9"/>
<dbReference type="Gene3D" id="1.20.120.160">
    <property type="entry name" value="HPT domain"/>
    <property type="match status" value="1"/>
</dbReference>
<evidence type="ECO:0000256" key="2">
    <source>
        <dbReference type="SAM" id="Coils"/>
    </source>
</evidence>
<dbReference type="GO" id="GO:0000160">
    <property type="term" value="P:phosphorelay signal transduction system"/>
    <property type="evidence" value="ECO:0007669"/>
    <property type="project" value="InterPro"/>
</dbReference>
<dbReference type="InterPro" id="IPR036641">
    <property type="entry name" value="HPT_dom_sf"/>
</dbReference>
<sequence length="127" mass="14151">MSNSNTTNKAGQWHLIDGGRILDMAIGDTDFLAELIDLFLSIVPEQMCEISLAIERKDAATLAITAHGFKGTVANYTKAEPYLLLQELEDLGKSNRLQEASISYVELENEMQELISELNMFMAQVCH</sequence>
<reference evidence="4 5" key="1">
    <citation type="submission" date="2019-02" db="EMBL/GenBank/DDBJ databases">
        <title>Deep-cultivation of Planctomycetes and their phenomic and genomic characterization uncovers novel biology.</title>
        <authorList>
            <person name="Wiegand S."/>
            <person name="Jogler M."/>
            <person name="Boedeker C."/>
            <person name="Pinto D."/>
            <person name="Vollmers J."/>
            <person name="Rivas-Marin E."/>
            <person name="Kohn T."/>
            <person name="Peeters S.H."/>
            <person name="Heuer A."/>
            <person name="Rast P."/>
            <person name="Oberbeckmann S."/>
            <person name="Bunk B."/>
            <person name="Jeske O."/>
            <person name="Meyerdierks A."/>
            <person name="Storesund J.E."/>
            <person name="Kallscheuer N."/>
            <person name="Luecker S."/>
            <person name="Lage O.M."/>
            <person name="Pohl T."/>
            <person name="Merkel B.J."/>
            <person name="Hornburger P."/>
            <person name="Mueller R.-W."/>
            <person name="Bruemmer F."/>
            <person name="Labrenz M."/>
            <person name="Spormann A.M."/>
            <person name="Op den Camp H."/>
            <person name="Overmann J."/>
            <person name="Amann R."/>
            <person name="Jetten M.S.M."/>
            <person name="Mascher T."/>
            <person name="Medema M.H."/>
            <person name="Devos D.P."/>
            <person name="Kaster A.-K."/>
            <person name="Ovreas L."/>
            <person name="Rohde M."/>
            <person name="Galperin M.Y."/>
            <person name="Jogler C."/>
        </authorList>
    </citation>
    <scope>NUCLEOTIDE SEQUENCE [LARGE SCALE GENOMIC DNA]</scope>
    <source>
        <strain evidence="4 5">Pan161</strain>
    </source>
</reference>